<sequence>MTTVLRRAGWPVLSLDCTTTGPERIALRIASHVLRLYRAECGMSVLSLLTLNVQSPSAERARRQLDWLASRPEDVIVMTETRASDGCRLLAEAFTAAGYAVINSCPRPGEHGVLIASRLAIRPDDWKEKLGYLPSRAVSGLLPTSLGDLRLIGLYVPSRDASPEKTERKRRWLDDCDSALTGTDAHPTLLLGDLNVLEPDHQPRYGFFAAFEYDFYRSLSEKHLLIDAFRHLHPTATEHSWVGRTGDGYRYDHAFCSRSLADRLLSCDYVHEPRLTKLSDHSALTAHLAIEGVRRLVTSDPSTAASPPTLFGPAAPAPAARTTGRMPTDAPAPLGAPRLGARVLLLDDQDRVLLIHARDPDEPDHHWWELPGGGLDPGETPADTARREVAEETGILLDHLGPCLWVRETRFHYRGRQHHRREHVYLARPANVQPQVAPQRTPNEHLGLLGQRWWTVEELAATTEKLLPPALPELLHQLLAGTLTNPIELFE</sequence>
<dbReference type="PANTHER" id="PTHR43046:SF12">
    <property type="entry name" value="GDP-MANNOSE MANNOSYL HYDROLASE"/>
    <property type="match status" value="1"/>
</dbReference>
<feature type="domain" description="Nudix hydrolase" evidence="6">
    <location>
        <begin position="336"/>
        <end position="480"/>
    </location>
</feature>
<dbReference type="GO" id="GO:0004527">
    <property type="term" value="F:exonuclease activity"/>
    <property type="evidence" value="ECO:0007669"/>
    <property type="project" value="UniProtKB-KW"/>
</dbReference>
<organism evidence="7 8">
    <name type="scientific">Streptoalloteichus tenebrarius (strain ATCC 17920 / DSM 40477 / JCM 4838 / CBS 697.72 / NBRC 16177 / NCIMB 11028 / NRRL B-12390 / A12253. 1 / ISP 5477)</name>
    <name type="common">Streptomyces tenebrarius</name>
    <dbReference type="NCBI Taxonomy" id="1933"/>
    <lineage>
        <taxon>Bacteria</taxon>
        <taxon>Bacillati</taxon>
        <taxon>Actinomycetota</taxon>
        <taxon>Actinomycetes</taxon>
        <taxon>Pseudonocardiales</taxon>
        <taxon>Pseudonocardiaceae</taxon>
        <taxon>Streptoalloteichus</taxon>
    </lineage>
</organism>
<dbReference type="PANTHER" id="PTHR43046">
    <property type="entry name" value="GDP-MANNOSE MANNOSYL HYDROLASE"/>
    <property type="match status" value="1"/>
</dbReference>
<dbReference type="InterPro" id="IPR020084">
    <property type="entry name" value="NUDIX_hydrolase_CS"/>
</dbReference>
<dbReference type="Pfam" id="PF03372">
    <property type="entry name" value="Exo_endo_phos"/>
    <property type="match status" value="1"/>
</dbReference>
<accession>A0ABT1HPE3</accession>
<keyword evidence="7" id="KW-0540">Nuclease</keyword>
<keyword evidence="7" id="KW-0269">Exonuclease</keyword>
<feature type="region of interest" description="Disordered" evidence="5">
    <location>
        <begin position="299"/>
        <end position="325"/>
    </location>
</feature>
<dbReference type="EMBL" id="JAMTCP010000003">
    <property type="protein sequence ID" value="MCP2257377.1"/>
    <property type="molecule type" value="Genomic_DNA"/>
</dbReference>
<comment type="caution">
    <text evidence="7">The sequence shown here is derived from an EMBL/GenBank/DDBJ whole genome shotgun (WGS) entry which is preliminary data.</text>
</comment>
<dbReference type="PRINTS" id="PR00502">
    <property type="entry name" value="NUDIXFAMILY"/>
</dbReference>
<dbReference type="Gene3D" id="3.60.10.10">
    <property type="entry name" value="Endonuclease/exonuclease/phosphatase"/>
    <property type="match status" value="1"/>
</dbReference>
<comment type="similarity">
    <text evidence="2">Belongs to the Nudix hydrolase family.</text>
</comment>
<dbReference type="CDD" id="cd04685">
    <property type="entry name" value="NUDIX_Hydrolase"/>
    <property type="match status" value="1"/>
</dbReference>
<name>A0ABT1HPE3_STRSD</name>
<dbReference type="InterPro" id="IPR005135">
    <property type="entry name" value="Endo/exonuclease/phosphatase"/>
</dbReference>
<evidence type="ECO:0000256" key="3">
    <source>
        <dbReference type="ARBA" id="ARBA00022801"/>
    </source>
</evidence>
<evidence type="ECO:0000259" key="6">
    <source>
        <dbReference type="PROSITE" id="PS51462"/>
    </source>
</evidence>
<dbReference type="SUPFAM" id="SSF55811">
    <property type="entry name" value="Nudix"/>
    <property type="match status" value="1"/>
</dbReference>
<dbReference type="PROSITE" id="PS51462">
    <property type="entry name" value="NUDIX"/>
    <property type="match status" value="1"/>
</dbReference>
<evidence type="ECO:0000256" key="5">
    <source>
        <dbReference type="SAM" id="MobiDB-lite"/>
    </source>
</evidence>
<reference evidence="7 8" key="1">
    <citation type="submission" date="2022-06" db="EMBL/GenBank/DDBJ databases">
        <title>Genomic Encyclopedia of Archaeal and Bacterial Type Strains, Phase II (KMG-II): from individual species to whole genera.</title>
        <authorList>
            <person name="Goeker M."/>
        </authorList>
    </citation>
    <scope>NUCLEOTIDE SEQUENCE [LARGE SCALE GENOMIC DNA]</scope>
    <source>
        <strain evidence="7 8">DSM 40477</strain>
    </source>
</reference>
<protein>
    <submittedName>
        <fullName evidence="7">Exonuclease III</fullName>
    </submittedName>
</protein>
<evidence type="ECO:0000256" key="2">
    <source>
        <dbReference type="ARBA" id="ARBA00005582"/>
    </source>
</evidence>
<comment type="cofactor">
    <cofactor evidence="1">
        <name>Mg(2+)</name>
        <dbReference type="ChEBI" id="CHEBI:18420"/>
    </cofactor>
</comment>
<dbReference type="Pfam" id="PF00293">
    <property type="entry name" value="NUDIX"/>
    <property type="match status" value="1"/>
</dbReference>
<dbReference type="InterPro" id="IPR000086">
    <property type="entry name" value="NUDIX_hydrolase_dom"/>
</dbReference>
<evidence type="ECO:0000256" key="1">
    <source>
        <dbReference type="ARBA" id="ARBA00001946"/>
    </source>
</evidence>
<keyword evidence="4" id="KW-0460">Magnesium</keyword>
<dbReference type="InterPro" id="IPR015797">
    <property type="entry name" value="NUDIX_hydrolase-like_dom_sf"/>
</dbReference>
<keyword evidence="8" id="KW-1185">Reference proteome</keyword>
<gene>
    <name evidence="7" type="ORF">LX15_001062</name>
</gene>
<dbReference type="InterPro" id="IPR036691">
    <property type="entry name" value="Endo/exonu/phosph_ase_sf"/>
</dbReference>
<keyword evidence="3" id="KW-0378">Hydrolase</keyword>
<dbReference type="SUPFAM" id="SSF56219">
    <property type="entry name" value="DNase I-like"/>
    <property type="match status" value="1"/>
</dbReference>
<dbReference type="Proteomes" id="UP001205311">
    <property type="component" value="Unassembled WGS sequence"/>
</dbReference>
<dbReference type="PROSITE" id="PS00893">
    <property type="entry name" value="NUDIX_BOX"/>
    <property type="match status" value="1"/>
</dbReference>
<evidence type="ECO:0000256" key="4">
    <source>
        <dbReference type="ARBA" id="ARBA00022842"/>
    </source>
</evidence>
<proteinExistence type="inferred from homology"/>
<evidence type="ECO:0000313" key="7">
    <source>
        <dbReference type="EMBL" id="MCP2257377.1"/>
    </source>
</evidence>
<dbReference type="Gene3D" id="3.90.79.10">
    <property type="entry name" value="Nucleoside Triphosphate Pyrophosphohydrolase"/>
    <property type="match status" value="1"/>
</dbReference>
<dbReference type="InterPro" id="IPR020476">
    <property type="entry name" value="Nudix_hydrolase"/>
</dbReference>
<evidence type="ECO:0000313" key="8">
    <source>
        <dbReference type="Proteomes" id="UP001205311"/>
    </source>
</evidence>